<comment type="catalytic activity">
    <reaction evidence="5">
        <text>(6S)-5-formyl-5,6,7,8-tetrahydrofolate + ATP = (6R)-5,10-methenyltetrahydrofolate + ADP + phosphate</text>
        <dbReference type="Rhea" id="RHEA:10488"/>
        <dbReference type="ChEBI" id="CHEBI:30616"/>
        <dbReference type="ChEBI" id="CHEBI:43474"/>
        <dbReference type="ChEBI" id="CHEBI:57455"/>
        <dbReference type="ChEBI" id="CHEBI:57457"/>
        <dbReference type="ChEBI" id="CHEBI:456216"/>
        <dbReference type="EC" id="6.3.3.2"/>
    </reaction>
</comment>
<dbReference type="RefSeq" id="WP_006271826.1">
    <property type="nucleotide sequence ID" value="NZ_GL883077.1"/>
</dbReference>
<dbReference type="PIRSF" id="PIRSF006806">
    <property type="entry name" value="FTHF_cligase"/>
    <property type="match status" value="1"/>
</dbReference>
<keyword evidence="5" id="KW-0479">Metal-binding</keyword>
<dbReference type="HOGENOM" id="CLU_066245_0_1_5"/>
<dbReference type="eggNOG" id="COG0212">
    <property type="taxonomic scope" value="Bacteria"/>
</dbReference>
<keyword evidence="3 4" id="KW-0067">ATP-binding</keyword>
<dbReference type="InterPro" id="IPR037171">
    <property type="entry name" value="NagB/RpiA_transferase-like"/>
</dbReference>
<organism evidence="6 7">
    <name type="scientific">Asticcacaulis biprosthecium C19</name>
    <dbReference type="NCBI Taxonomy" id="715226"/>
    <lineage>
        <taxon>Bacteria</taxon>
        <taxon>Pseudomonadati</taxon>
        <taxon>Pseudomonadota</taxon>
        <taxon>Alphaproteobacteria</taxon>
        <taxon>Caulobacterales</taxon>
        <taxon>Caulobacteraceae</taxon>
        <taxon>Asticcacaulis</taxon>
    </lineage>
</organism>
<keyword evidence="5" id="KW-0460">Magnesium</keyword>
<dbReference type="AlphaFoldDB" id="F4QHA9"/>
<reference evidence="7" key="1">
    <citation type="submission" date="2011-03" db="EMBL/GenBank/DDBJ databases">
        <title>Draft genome sequence of Brevundimonas diminuta.</title>
        <authorList>
            <person name="Brown P.J.B."/>
            <person name="Buechlein A."/>
            <person name="Hemmerich C."/>
            <person name="Brun Y.V."/>
        </authorList>
    </citation>
    <scope>NUCLEOTIDE SEQUENCE [LARGE SCALE GENOMIC DNA]</scope>
    <source>
        <strain evidence="7">C19</strain>
    </source>
</reference>
<dbReference type="STRING" id="715226.ABI_10830"/>
<dbReference type="InterPro" id="IPR024185">
    <property type="entry name" value="FTHF_cligase-like_sf"/>
</dbReference>
<dbReference type="Proteomes" id="UP000006512">
    <property type="component" value="Unassembled WGS sequence"/>
</dbReference>
<feature type="binding site" evidence="4">
    <location>
        <position position="65"/>
    </location>
    <ligand>
        <name>substrate</name>
    </ligand>
</feature>
<gene>
    <name evidence="6" type="ORF">ABI_10830</name>
</gene>
<accession>F4QHA9</accession>
<keyword evidence="7" id="KW-1185">Reference proteome</keyword>
<dbReference type="GO" id="GO:0005524">
    <property type="term" value="F:ATP binding"/>
    <property type="evidence" value="ECO:0007669"/>
    <property type="project" value="UniProtKB-KW"/>
</dbReference>
<dbReference type="GO" id="GO:0030272">
    <property type="term" value="F:5-formyltetrahydrofolate cyclo-ligase activity"/>
    <property type="evidence" value="ECO:0007669"/>
    <property type="project" value="UniProtKB-EC"/>
</dbReference>
<name>F4QHA9_9CAUL</name>
<dbReference type="PANTHER" id="PTHR23407:SF1">
    <property type="entry name" value="5-FORMYLTETRAHYDROFOLATE CYCLO-LIGASE"/>
    <property type="match status" value="1"/>
</dbReference>
<evidence type="ECO:0000256" key="2">
    <source>
        <dbReference type="ARBA" id="ARBA00022741"/>
    </source>
</evidence>
<dbReference type="GO" id="GO:0035999">
    <property type="term" value="P:tetrahydrofolate interconversion"/>
    <property type="evidence" value="ECO:0007669"/>
    <property type="project" value="TreeGrafter"/>
</dbReference>
<dbReference type="PANTHER" id="PTHR23407">
    <property type="entry name" value="ATPASE INHIBITOR/5-FORMYLTETRAHYDROFOLATE CYCLO-LIGASE"/>
    <property type="match status" value="1"/>
</dbReference>
<dbReference type="GO" id="GO:0046872">
    <property type="term" value="F:metal ion binding"/>
    <property type="evidence" value="ECO:0007669"/>
    <property type="project" value="UniProtKB-KW"/>
</dbReference>
<evidence type="ECO:0000313" key="6">
    <source>
        <dbReference type="EMBL" id="EGF92646.1"/>
    </source>
</evidence>
<feature type="binding site" evidence="4">
    <location>
        <begin position="13"/>
        <end position="17"/>
    </location>
    <ligand>
        <name>ATP</name>
        <dbReference type="ChEBI" id="CHEBI:30616"/>
    </ligand>
</feature>
<protein>
    <recommendedName>
        <fullName evidence="5">5-formyltetrahydrofolate cyclo-ligase</fullName>
        <ecNumber evidence="5">6.3.3.2</ecNumber>
    </recommendedName>
</protein>
<dbReference type="InterPro" id="IPR002698">
    <property type="entry name" value="FTHF_cligase"/>
</dbReference>
<evidence type="ECO:0000256" key="1">
    <source>
        <dbReference type="ARBA" id="ARBA00010638"/>
    </source>
</evidence>
<dbReference type="EC" id="6.3.3.2" evidence="5"/>
<dbReference type="GO" id="GO:0009396">
    <property type="term" value="P:folic acid-containing compound biosynthetic process"/>
    <property type="evidence" value="ECO:0007669"/>
    <property type="project" value="TreeGrafter"/>
</dbReference>
<dbReference type="NCBIfam" id="TIGR02727">
    <property type="entry name" value="MTHFS_bact"/>
    <property type="match status" value="1"/>
</dbReference>
<dbReference type="Gene3D" id="3.40.50.10420">
    <property type="entry name" value="NagB/RpiA/CoA transferase-like"/>
    <property type="match status" value="1"/>
</dbReference>
<dbReference type="SUPFAM" id="SSF100950">
    <property type="entry name" value="NagB/RpiA/CoA transferase-like"/>
    <property type="match status" value="1"/>
</dbReference>
<keyword evidence="6" id="KW-0436">Ligase</keyword>
<evidence type="ECO:0000256" key="5">
    <source>
        <dbReference type="RuleBase" id="RU361279"/>
    </source>
</evidence>
<comment type="cofactor">
    <cofactor evidence="5">
        <name>Mg(2+)</name>
        <dbReference type="ChEBI" id="CHEBI:18420"/>
    </cofactor>
</comment>
<evidence type="ECO:0000256" key="3">
    <source>
        <dbReference type="ARBA" id="ARBA00022840"/>
    </source>
</evidence>
<proteinExistence type="inferred from homology"/>
<evidence type="ECO:0000313" key="7">
    <source>
        <dbReference type="Proteomes" id="UP000006512"/>
    </source>
</evidence>
<dbReference type="Pfam" id="PF01812">
    <property type="entry name" value="5-FTHF_cyc-lig"/>
    <property type="match status" value="1"/>
</dbReference>
<feature type="binding site" evidence="4">
    <location>
        <begin position="142"/>
        <end position="150"/>
    </location>
    <ligand>
        <name>ATP</name>
        <dbReference type="ChEBI" id="CHEBI:30616"/>
    </ligand>
</feature>
<evidence type="ECO:0000256" key="4">
    <source>
        <dbReference type="PIRSR" id="PIRSR006806-1"/>
    </source>
</evidence>
<comment type="similarity">
    <text evidence="1 5">Belongs to the 5-formyltetrahydrofolate cyclo-ligase family.</text>
</comment>
<keyword evidence="2 4" id="KW-0547">Nucleotide-binding</keyword>
<sequence length="201" mass="22053">MMEPDCMTMADPKPLLRAEMKRRRAQLAAANPLAGEQVGGRAEDAFEAWPSQGGVIAGYWPIQSEINPFPLMQMFEDRGYQLALPALVPVDGGYRMIFRMFRIGDDLIDGPFDIRQPSDDAQTVDPDLLLMPLLAFDADGIRLGYGGGYYDRALADLRSRCKVAAWGVAFSGQQLAETPSEAHDQPLNGIFTETGVIGMNP</sequence>
<dbReference type="EMBL" id="GL883077">
    <property type="protein sequence ID" value="EGF92646.1"/>
    <property type="molecule type" value="Genomic_DNA"/>
</dbReference>